<dbReference type="Pfam" id="PF23247">
    <property type="entry name" value="LRR_RPS2"/>
    <property type="match status" value="5"/>
</dbReference>
<organism evidence="7 8">
    <name type="scientific">Carpinus fangiana</name>
    <dbReference type="NCBI Taxonomy" id="176857"/>
    <lineage>
        <taxon>Eukaryota</taxon>
        <taxon>Viridiplantae</taxon>
        <taxon>Streptophyta</taxon>
        <taxon>Embryophyta</taxon>
        <taxon>Tracheophyta</taxon>
        <taxon>Spermatophyta</taxon>
        <taxon>Magnoliopsida</taxon>
        <taxon>eudicotyledons</taxon>
        <taxon>Gunneridae</taxon>
        <taxon>Pentapetalae</taxon>
        <taxon>rosids</taxon>
        <taxon>fabids</taxon>
        <taxon>Fagales</taxon>
        <taxon>Betulaceae</taxon>
        <taxon>Carpinus</taxon>
    </lineage>
</organism>
<evidence type="ECO:0000256" key="1">
    <source>
        <dbReference type="ARBA" id="ARBA00008894"/>
    </source>
</evidence>
<gene>
    <name evidence="7" type="ORF">FH972_019908</name>
</gene>
<evidence type="ECO:0000259" key="6">
    <source>
        <dbReference type="Pfam" id="PF23247"/>
    </source>
</evidence>
<feature type="domain" description="NB-ARC" evidence="5">
    <location>
        <begin position="161"/>
        <end position="292"/>
    </location>
</feature>
<protein>
    <submittedName>
        <fullName evidence="7">Uncharacterized protein</fullName>
    </submittedName>
</protein>
<dbReference type="PANTHER" id="PTHR33463:SF215">
    <property type="entry name" value="NB-ARC DOMAIN DISEASE RESISTANCE PROTEIN"/>
    <property type="match status" value="1"/>
</dbReference>
<dbReference type="InterPro" id="IPR032675">
    <property type="entry name" value="LRR_dom_sf"/>
</dbReference>
<name>A0A5N6RUP4_9ROSI</name>
<keyword evidence="2" id="KW-0547">Nucleotide-binding</keyword>
<dbReference type="OrthoDB" id="1747797at2759"/>
<feature type="domain" description="Disease resistance protein At4g27190-like leucine-rich repeats" evidence="6">
    <location>
        <begin position="778"/>
        <end position="880"/>
    </location>
</feature>
<dbReference type="GO" id="GO:0006952">
    <property type="term" value="P:defense response"/>
    <property type="evidence" value="ECO:0007669"/>
    <property type="project" value="UniProtKB-KW"/>
</dbReference>
<dbReference type="GO" id="GO:0043531">
    <property type="term" value="F:ADP binding"/>
    <property type="evidence" value="ECO:0007669"/>
    <property type="project" value="InterPro"/>
</dbReference>
<evidence type="ECO:0000256" key="2">
    <source>
        <dbReference type="ARBA" id="ARBA00022741"/>
    </source>
</evidence>
<proteinExistence type="inferred from homology"/>
<evidence type="ECO:0000256" key="4">
    <source>
        <dbReference type="ARBA" id="ARBA00022840"/>
    </source>
</evidence>
<dbReference type="PRINTS" id="PR00364">
    <property type="entry name" value="DISEASERSIST"/>
</dbReference>
<evidence type="ECO:0000259" key="5">
    <source>
        <dbReference type="Pfam" id="PF00931"/>
    </source>
</evidence>
<feature type="domain" description="Disease resistance protein At4g27190-like leucine-rich repeats" evidence="6">
    <location>
        <begin position="1090"/>
        <end position="1167"/>
    </location>
</feature>
<dbReference type="Gene3D" id="3.40.50.300">
    <property type="entry name" value="P-loop containing nucleotide triphosphate hydrolases"/>
    <property type="match status" value="1"/>
</dbReference>
<evidence type="ECO:0000313" key="7">
    <source>
        <dbReference type="EMBL" id="KAE8125071.1"/>
    </source>
</evidence>
<dbReference type="SUPFAM" id="SSF52058">
    <property type="entry name" value="L domain-like"/>
    <property type="match status" value="2"/>
</dbReference>
<keyword evidence="3" id="KW-0611">Plant defense</keyword>
<dbReference type="InterPro" id="IPR027417">
    <property type="entry name" value="P-loop_NTPase"/>
</dbReference>
<dbReference type="InterPro" id="IPR042197">
    <property type="entry name" value="Apaf_helical"/>
</dbReference>
<evidence type="ECO:0000256" key="3">
    <source>
        <dbReference type="ARBA" id="ARBA00022821"/>
    </source>
</evidence>
<reference evidence="7 8" key="1">
    <citation type="submission" date="2019-06" db="EMBL/GenBank/DDBJ databases">
        <title>A chromosomal-level reference genome of Carpinus fangiana (Coryloideae, Betulaceae).</title>
        <authorList>
            <person name="Yang X."/>
            <person name="Wang Z."/>
            <person name="Zhang L."/>
            <person name="Hao G."/>
            <person name="Liu J."/>
            <person name="Yang Y."/>
        </authorList>
    </citation>
    <scope>NUCLEOTIDE SEQUENCE [LARGE SCALE GENOMIC DNA]</scope>
    <source>
        <strain evidence="7">Cfa_2016G</strain>
        <tissue evidence="7">Leaf</tissue>
    </source>
</reference>
<dbReference type="EMBL" id="CM017328">
    <property type="protein sequence ID" value="KAE8125071.1"/>
    <property type="molecule type" value="Genomic_DNA"/>
</dbReference>
<feature type="domain" description="Disease resistance protein At4g27190-like leucine-rich repeats" evidence="6">
    <location>
        <begin position="1360"/>
        <end position="1400"/>
    </location>
</feature>
<dbReference type="PANTHER" id="PTHR33463">
    <property type="entry name" value="NB-ARC DOMAIN-CONTAINING PROTEIN-RELATED"/>
    <property type="match status" value="1"/>
</dbReference>
<dbReference type="Pfam" id="PF00931">
    <property type="entry name" value="NB-ARC"/>
    <property type="match status" value="1"/>
</dbReference>
<keyword evidence="4" id="KW-0067">ATP-binding</keyword>
<dbReference type="SUPFAM" id="SSF52540">
    <property type="entry name" value="P-loop containing nucleoside triphosphate hydrolases"/>
    <property type="match status" value="1"/>
</dbReference>
<dbReference type="Gene3D" id="1.10.8.430">
    <property type="entry name" value="Helical domain of apoptotic protease-activating factors"/>
    <property type="match status" value="1"/>
</dbReference>
<sequence>MEIVSTIATRIVDYTIEPVGQWLCYSFRYSSNIGSMKEQVEDLRLDSERLQHSVDAAIRNGLEIEGDVKKWLEEAAVIIELAGQVEGEKEEAKTKCYNGACLKLKLRHQLSRKAKKIVQDIGKLVLKMRSSESVAFRPAPQEMVTTRSTDYVDSDSRMSIVTRLIEALRDDNIHVIGVWGMPGVGKSTLVREFAKEARKKQLLDEFAIANVTQSPDLRQIQGEIADMLDLKFDVESTVIGRAILLRQRLTRTKDKKILVILDDIWQNLNLEEIGIPSQECKVLLTSRNRDVLMTGDCVNKDPIFRCTATEVAKACAGLPLALVTVSKALKDKELFEWKDALQLLRRSAPEHLNEMQSTIHSSIELSYKHLKESNKEALEVFLLCAQQGYYIFKRDLLKYCYGLGLFHGINTMEDARYRLNTILRILKDCCLLLQSPYSSETLRMHDVVRDTATLVASRDHNMLVVRADGGLKEWPNADALKRCRAFSIRKGDIHEFPNKMECPELRLLYVYGKDRPLQISDSFFEGVGKLKVLDLTKMRLSSLPSSLHFLENLQTLCLDQCVLGDIAVIGELKNLTVLSLAHSEISQLPREIGLLSCLRLLDLSNCSKLEVIPPNVLSSLVALEELYMRNSFVKWEAKGLNNASLAELKHLSRLTTLEIQILNASNLPKDLSFEKLERYIISIGDEWDWSDVQEDASRTLKLKLNTSFQLEFGIKMILNRTKKLYLDELKGVETVLHKLDWEGFQQLKHLHIQNNPEIKYIMNRMMSVVVFPALEIFHLKNMTSLEEICHGQLPKLTSFGKLRVVKVEHCDKLKYFFSSSIARGLSQLEKLEIGECSIMGAIVMKEEGEMKDECTLLFPRLRHLVLEHLPKLKSFLSTQNSLITHDAEEIISEGKPDFHMPILHEQVVFPNLESLKLSSIGLEDIQHNQNLATRSSCIFENMQSTQRFQNLLDLEVKGSNNIKYLLSFSTARFMVQLKNLRILDCEVLEEILVTADLGVVEEETFRQLESLCLKDLPILKRFCEGSNIKFPSLKHLTIDKCPNLKTFISKPVSLDMTTSCREPKEMNAVESPHTAMQPLFNEEVAFPCLTHLEIFHMDNLKVIWGNQFDADSFCKLQVIIVFSCENLVNVFQFDMLARFQSLEELRIRECGSLQEVFEVQGINVKETQVVTSKDPKPIFSFQNLQRVRIVGCWSLKSLFPASVARCLTQLQQLVIVDCEELEEIVAEEEAEQPIARFVFPRVTVLHLVDLPRLERFYPGVSEWPKLKNMLVAFCPKVEIFASELSSFQEILKESQVETPIKQPLFLVDDEVPFPSLEKLRIFCMLDLKIIWHNKFTADSFCKLEIIKVEFCENLVDHQETCGVTATQLKELHLLHLPKLKHIWNKDPLDIFSIQNPLEVHAIGSENMESPRPVMTVRFDKGVVKEIGLSYENSGVSPEERIIEIGSC</sequence>
<keyword evidence="8" id="KW-1185">Reference proteome</keyword>
<feature type="domain" description="Disease resistance protein At4g27190-like leucine-rich repeats" evidence="6">
    <location>
        <begin position="1169"/>
        <end position="1219"/>
    </location>
</feature>
<feature type="domain" description="Disease resistance protein At4g27190-like leucine-rich repeats" evidence="6">
    <location>
        <begin position="942"/>
        <end position="1052"/>
    </location>
</feature>
<evidence type="ECO:0000313" key="8">
    <source>
        <dbReference type="Proteomes" id="UP000327013"/>
    </source>
</evidence>
<accession>A0A5N6RUP4</accession>
<dbReference type="InterPro" id="IPR057135">
    <property type="entry name" value="At4g27190-like_LRR"/>
</dbReference>
<dbReference type="InterPro" id="IPR050905">
    <property type="entry name" value="Plant_NBS-LRR"/>
</dbReference>
<dbReference type="Gene3D" id="3.80.10.10">
    <property type="entry name" value="Ribonuclease Inhibitor"/>
    <property type="match status" value="3"/>
</dbReference>
<dbReference type="GO" id="GO:0005524">
    <property type="term" value="F:ATP binding"/>
    <property type="evidence" value="ECO:0007669"/>
    <property type="project" value="UniProtKB-KW"/>
</dbReference>
<dbReference type="Proteomes" id="UP000327013">
    <property type="component" value="Chromosome 8"/>
</dbReference>
<dbReference type="InterPro" id="IPR002182">
    <property type="entry name" value="NB-ARC"/>
</dbReference>
<comment type="similarity">
    <text evidence="1">Belongs to the disease resistance NB-LRR family.</text>
</comment>